<organism evidence="7 8">
    <name type="scientific">Belnapia mucosa</name>
    <dbReference type="NCBI Taxonomy" id="2804532"/>
    <lineage>
        <taxon>Bacteria</taxon>
        <taxon>Pseudomonadati</taxon>
        <taxon>Pseudomonadota</taxon>
        <taxon>Alphaproteobacteria</taxon>
        <taxon>Acetobacterales</taxon>
        <taxon>Roseomonadaceae</taxon>
        <taxon>Belnapia</taxon>
    </lineage>
</organism>
<feature type="domain" description="NADH-rubredoxin oxidoreductase C-terminal" evidence="6">
    <location>
        <begin position="314"/>
        <end position="378"/>
    </location>
</feature>
<reference evidence="7 8" key="1">
    <citation type="submission" date="2021-01" db="EMBL/GenBank/DDBJ databases">
        <title>Belnapia mucosa sp. nov. and Belnapia arida sp. nov., isolated from the Tabernas Desert (Almeria, Spain).</title>
        <authorList>
            <person name="Molina-Menor E."/>
            <person name="Vidal-Verdu A."/>
            <person name="Calonge A."/>
            <person name="Satari L."/>
            <person name="Pereto Magraner J."/>
            <person name="Porcar Miralles M."/>
        </authorList>
    </citation>
    <scope>NUCLEOTIDE SEQUENCE [LARGE SCALE GENOMIC DNA]</scope>
    <source>
        <strain evidence="7 8">T6</strain>
    </source>
</reference>
<dbReference type="PRINTS" id="PR00368">
    <property type="entry name" value="FADPNR"/>
</dbReference>
<evidence type="ECO:0000256" key="3">
    <source>
        <dbReference type="ARBA" id="ARBA00022630"/>
    </source>
</evidence>
<gene>
    <name evidence="7" type="ORF">JMJ55_02100</name>
</gene>
<dbReference type="Gene3D" id="3.30.390.30">
    <property type="match status" value="1"/>
</dbReference>
<comment type="cofactor">
    <cofactor evidence="1">
        <name>FAD</name>
        <dbReference type="ChEBI" id="CHEBI:57692"/>
    </cofactor>
</comment>
<dbReference type="PRINTS" id="PR00411">
    <property type="entry name" value="PNDRDTASEI"/>
</dbReference>
<dbReference type="InterPro" id="IPR036188">
    <property type="entry name" value="FAD/NAD-bd_sf"/>
</dbReference>
<protein>
    <submittedName>
        <fullName evidence="7">NAD(P)/FAD-dependent oxidoreductase</fullName>
    </submittedName>
</protein>
<proteinExistence type="inferred from homology"/>
<evidence type="ECO:0000313" key="8">
    <source>
        <dbReference type="Proteomes" id="UP000606490"/>
    </source>
</evidence>
<evidence type="ECO:0000256" key="2">
    <source>
        <dbReference type="ARBA" id="ARBA00006442"/>
    </source>
</evidence>
<accession>A0ABS1UXA2</accession>
<dbReference type="Proteomes" id="UP000606490">
    <property type="component" value="Unassembled WGS sequence"/>
</dbReference>
<sequence>MRVLVIGAGPAGARCAVRLAERLPGALVTLAGAEAALPYDRVALSRLLAGAATIEGLITHPLAMLRSLGIRYRPATPIAAIDRAAGEAVTARGERLPYDRLVLASGSTAIRLPLPGADLPGVVLYRDMEDVRLMLRAAQRGGHAVVIGGGLLGLEAAVGLAHRGMTVTIVHAVGWPMERQLDPAAGALLTRRLGMRGIRFAMPASTVAVEGEAAARAVRLSDGALIPAELVVMAVGIRPNVALAREAGLPIGRAVTVDDAMRSADPAIYAIGECAEHGGRCIGLVAPALEQAEVAARAITGEAAAWAPRADAAALKVSGTAVWSAGEIADDGAECITLRDEAEERYRRLLLRDGRLVGAVLYGDTADAGFYLDLITSRRSVAGFRAALAFGPAFVREAA</sequence>
<dbReference type="InterPro" id="IPR041575">
    <property type="entry name" value="Rubredoxin_C"/>
</dbReference>
<dbReference type="SUPFAM" id="SSF51905">
    <property type="entry name" value="FAD/NAD(P)-binding domain"/>
    <property type="match status" value="2"/>
</dbReference>
<feature type="domain" description="FAD/NAD(P)-binding" evidence="5">
    <location>
        <begin position="1"/>
        <end position="292"/>
    </location>
</feature>
<evidence type="ECO:0000256" key="1">
    <source>
        <dbReference type="ARBA" id="ARBA00001974"/>
    </source>
</evidence>
<dbReference type="PANTHER" id="PTHR43429">
    <property type="entry name" value="PYRIDINE NUCLEOTIDE-DISULFIDE OXIDOREDUCTASE DOMAIN-CONTAINING"/>
    <property type="match status" value="1"/>
</dbReference>
<evidence type="ECO:0000259" key="5">
    <source>
        <dbReference type="Pfam" id="PF07992"/>
    </source>
</evidence>
<dbReference type="InterPro" id="IPR023753">
    <property type="entry name" value="FAD/NAD-binding_dom"/>
</dbReference>
<name>A0ABS1UXA2_9PROT</name>
<dbReference type="InterPro" id="IPR050260">
    <property type="entry name" value="FAD-bd_OxRdtase"/>
</dbReference>
<keyword evidence="8" id="KW-1185">Reference proteome</keyword>
<keyword evidence="4" id="KW-0274">FAD</keyword>
<evidence type="ECO:0000256" key="4">
    <source>
        <dbReference type="ARBA" id="ARBA00022827"/>
    </source>
</evidence>
<dbReference type="Pfam" id="PF07992">
    <property type="entry name" value="Pyr_redox_2"/>
    <property type="match status" value="1"/>
</dbReference>
<dbReference type="Pfam" id="PF18267">
    <property type="entry name" value="Rubredoxin_C"/>
    <property type="match status" value="1"/>
</dbReference>
<evidence type="ECO:0000313" key="7">
    <source>
        <dbReference type="EMBL" id="MBL6454096.1"/>
    </source>
</evidence>
<keyword evidence="3" id="KW-0285">Flavoprotein</keyword>
<comment type="caution">
    <text evidence="7">The sequence shown here is derived from an EMBL/GenBank/DDBJ whole genome shotgun (WGS) entry which is preliminary data.</text>
</comment>
<dbReference type="RefSeq" id="WP_202823827.1">
    <property type="nucleotide sequence ID" value="NZ_JAEUXJ010000001.1"/>
</dbReference>
<evidence type="ECO:0000259" key="6">
    <source>
        <dbReference type="Pfam" id="PF18267"/>
    </source>
</evidence>
<dbReference type="EMBL" id="JAEUXJ010000001">
    <property type="protein sequence ID" value="MBL6454096.1"/>
    <property type="molecule type" value="Genomic_DNA"/>
</dbReference>
<dbReference type="Gene3D" id="3.50.50.60">
    <property type="entry name" value="FAD/NAD(P)-binding domain"/>
    <property type="match status" value="2"/>
</dbReference>
<comment type="similarity">
    <text evidence="2">Belongs to the FAD-dependent oxidoreductase family.</text>
</comment>
<dbReference type="PANTHER" id="PTHR43429:SF3">
    <property type="entry name" value="NITRITE REDUCTASE [NAD(P)H]"/>
    <property type="match status" value="1"/>
</dbReference>
<dbReference type="InterPro" id="IPR016156">
    <property type="entry name" value="FAD/NAD-linked_Rdtase_dimer_sf"/>
</dbReference>